<dbReference type="RefSeq" id="WP_180307512.1">
    <property type="nucleotide sequence ID" value="NZ_CP058952.1"/>
</dbReference>
<dbReference type="Pfam" id="PF25944">
    <property type="entry name" value="Beta-barrel_RND"/>
    <property type="match status" value="1"/>
</dbReference>
<reference evidence="8 9" key="1">
    <citation type="journal article" date="2016" name="Int. J. Syst. Evol. Microbiol.">
        <title>Chitinibacter fontanus sp. nov., isolated from a spring.</title>
        <authorList>
            <person name="Sheu S.Y."/>
            <person name="Li Y.S."/>
            <person name="Young C.C."/>
            <person name="Chen W.M."/>
        </authorList>
    </citation>
    <scope>NUCLEOTIDE SEQUENCE [LARGE SCALE GENOMIC DNA]</scope>
    <source>
        <strain evidence="8 9">STM-7</strain>
    </source>
</reference>
<evidence type="ECO:0000259" key="6">
    <source>
        <dbReference type="Pfam" id="PF25944"/>
    </source>
</evidence>
<keyword evidence="3" id="KW-0732">Signal</keyword>
<dbReference type="KEGG" id="cfon:HZU75_01800"/>
<dbReference type="SUPFAM" id="SSF111369">
    <property type="entry name" value="HlyD-like secretion proteins"/>
    <property type="match status" value="1"/>
</dbReference>
<evidence type="ECO:0000313" key="8">
    <source>
        <dbReference type="EMBL" id="QLI80369.1"/>
    </source>
</evidence>
<evidence type="ECO:0000313" key="9">
    <source>
        <dbReference type="Proteomes" id="UP000510822"/>
    </source>
</evidence>
<keyword evidence="9" id="KW-1185">Reference proteome</keyword>
<dbReference type="Gene3D" id="2.40.50.100">
    <property type="match status" value="1"/>
</dbReference>
<feature type="signal peptide" evidence="3">
    <location>
        <begin position="1"/>
        <end position="22"/>
    </location>
</feature>
<gene>
    <name evidence="8" type="ORF">HZU75_01800</name>
</gene>
<evidence type="ECO:0000259" key="5">
    <source>
        <dbReference type="Pfam" id="PF25917"/>
    </source>
</evidence>
<accession>A0A7D5ZEL3</accession>
<dbReference type="GO" id="GO:0022857">
    <property type="term" value="F:transmembrane transporter activity"/>
    <property type="evidence" value="ECO:0007669"/>
    <property type="project" value="InterPro"/>
</dbReference>
<dbReference type="Gene3D" id="2.40.420.20">
    <property type="match status" value="1"/>
</dbReference>
<evidence type="ECO:0000256" key="3">
    <source>
        <dbReference type="SAM" id="SignalP"/>
    </source>
</evidence>
<dbReference type="Gene3D" id="2.40.30.170">
    <property type="match status" value="1"/>
</dbReference>
<comment type="similarity">
    <text evidence="2">Belongs to the membrane fusion protein (MFP) (TC 8.A.1) family.</text>
</comment>
<comment type="subcellular location">
    <subcellularLocation>
        <location evidence="1">Cell envelope</location>
    </subcellularLocation>
</comment>
<dbReference type="Proteomes" id="UP000510822">
    <property type="component" value="Chromosome"/>
</dbReference>
<organism evidence="8 9">
    <name type="scientific">Chitinibacter fontanus</name>
    <dbReference type="NCBI Taxonomy" id="1737446"/>
    <lineage>
        <taxon>Bacteria</taxon>
        <taxon>Pseudomonadati</taxon>
        <taxon>Pseudomonadota</taxon>
        <taxon>Betaproteobacteria</taxon>
        <taxon>Neisseriales</taxon>
        <taxon>Chitinibacteraceae</taxon>
        <taxon>Chitinibacter</taxon>
    </lineage>
</organism>
<dbReference type="InterPro" id="IPR058627">
    <property type="entry name" value="MdtA-like_C"/>
</dbReference>
<name>A0A7D5ZEL3_9NEIS</name>
<dbReference type="NCBIfam" id="TIGR01730">
    <property type="entry name" value="RND_mfp"/>
    <property type="match status" value="1"/>
</dbReference>
<dbReference type="Pfam" id="PF25917">
    <property type="entry name" value="BSH_RND"/>
    <property type="match status" value="1"/>
</dbReference>
<dbReference type="GO" id="GO:0046677">
    <property type="term" value="P:response to antibiotic"/>
    <property type="evidence" value="ECO:0007669"/>
    <property type="project" value="TreeGrafter"/>
</dbReference>
<dbReference type="InterPro" id="IPR006143">
    <property type="entry name" value="RND_pump_MFP"/>
</dbReference>
<dbReference type="Pfam" id="PF25876">
    <property type="entry name" value="HH_MFP_RND"/>
    <property type="match status" value="1"/>
</dbReference>
<dbReference type="EMBL" id="CP058952">
    <property type="protein sequence ID" value="QLI80369.1"/>
    <property type="molecule type" value="Genomic_DNA"/>
</dbReference>
<dbReference type="Pfam" id="PF25967">
    <property type="entry name" value="RND-MFP_C"/>
    <property type="match status" value="1"/>
</dbReference>
<dbReference type="InterPro" id="IPR058626">
    <property type="entry name" value="MdtA-like_b-barrel"/>
</dbReference>
<feature type="domain" description="Multidrug resistance protein MdtA-like beta-barrel" evidence="6">
    <location>
        <begin position="212"/>
        <end position="298"/>
    </location>
</feature>
<feature type="domain" description="Multidrug resistance protein MdtA-like C-terminal permuted SH3" evidence="7">
    <location>
        <begin position="303"/>
        <end position="365"/>
    </location>
</feature>
<dbReference type="PANTHER" id="PTHR30158:SF3">
    <property type="entry name" value="MULTIDRUG EFFLUX PUMP SUBUNIT ACRA-RELATED"/>
    <property type="match status" value="1"/>
</dbReference>
<sequence>MSRSLKSLPRVLTLTLLAATLAACGQHGSQEGAGANGPVPVGVVNLKVQDVKIERELPGRTVAHRIAEIRPQVGGILLKRLFAEGAEVKAGQALYQIDDASFKASYDSASAALARAEATLVSTRLKAERYQELIAINGVSKQENDDAQAAYLQAKADVAAAKAAQQVAKINLNYSQITSPISGRIGKSAVTEGALLAVGQASALTTVQQLDPIYVDISQSSAELVRLKAEFADSAAKRAGLSVTLITEDGREYPQPGTLQFADTTVDPDTGGVTLRVLVPNPDKTLLPGMFVRAKLAQANVSNAVLIPQAALIRTPKGGAMVMAVDAKGQAQAIQVKASRAVGDQWLITEGLKGNEQIIVEGLQKVQPGVPVKAEVAKTATPSSAAARQ</sequence>
<evidence type="ECO:0000259" key="7">
    <source>
        <dbReference type="Pfam" id="PF25967"/>
    </source>
</evidence>
<dbReference type="Gene3D" id="1.10.287.470">
    <property type="entry name" value="Helix hairpin bin"/>
    <property type="match status" value="1"/>
</dbReference>
<feature type="chain" id="PRO_5028986900" evidence="3">
    <location>
        <begin position="23"/>
        <end position="389"/>
    </location>
</feature>
<evidence type="ECO:0000256" key="2">
    <source>
        <dbReference type="ARBA" id="ARBA00009477"/>
    </source>
</evidence>
<dbReference type="InterPro" id="IPR058625">
    <property type="entry name" value="MdtA-like_BSH"/>
</dbReference>
<dbReference type="InterPro" id="IPR058624">
    <property type="entry name" value="MdtA-like_HH"/>
</dbReference>
<dbReference type="AlphaFoldDB" id="A0A7D5ZEL3"/>
<evidence type="ECO:0000256" key="1">
    <source>
        <dbReference type="ARBA" id="ARBA00004196"/>
    </source>
</evidence>
<feature type="domain" description="Multidrug resistance protein MdtA-like alpha-helical hairpin" evidence="4">
    <location>
        <begin position="106"/>
        <end position="175"/>
    </location>
</feature>
<evidence type="ECO:0000259" key="4">
    <source>
        <dbReference type="Pfam" id="PF25876"/>
    </source>
</evidence>
<proteinExistence type="inferred from homology"/>
<dbReference type="GO" id="GO:0005886">
    <property type="term" value="C:plasma membrane"/>
    <property type="evidence" value="ECO:0007669"/>
    <property type="project" value="UniProtKB-SubCell"/>
</dbReference>
<dbReference type="PROSITE" id="PS51257">
    <property type="entry name" value="PROKAR_LIPOPROTEIN"/>
    <property type="match status" value="1"/>
</dbReference>
<dbReference type="FunFam" id="2.40.420.20:FF:000001">
    <property type="entry name" value="Efflux RND transporter periplasmic adaptor subunit"/>
    <property type="match status" value="1"/>
</dbReference>
<feature type="domain" description="Multidrug resistance protein MdtA-like barrel-sandwich hybrid" evidence="5">
    <location>
        <begin position="65"/>
        <end position="208"/>
    </location>
</feature>
<dbReference type="PANTHER" id="PTHR30158">
    <property type="entry name" value="ACRA/E-RELATED COMPONENT OF DRUG EFFLUX TRANSPORTER"/>
    <property type="match status" value="1"/>
</dbReference>
<protein>
    <submittedName>
        <fullName evidence="8">Efflux RND transporter periplasmic adaptor subunit</fullName>
    </submittedName>
</protein>